<organism evidence="2 3">
    <name type="scientific">Siminovitchia thermophila</name>
    <dbReference type="NCBI Taxonomy" id="1245522"/>
    <lineage>
        <taxon>Bacteria</taxon>
        <taxon>Bacillati</taxon>
        <taxon>Bacillota</taxon>
        <taxon>Bacilli</taxon>
        <taxon>Bacillales</taxon>
        <taxon>Bacillaceae</taxon>
        <taxon>Siminovitchia</taxon>
    </lineage>
</organism>
<sequence length="256" mass="29687">MAALVFDHIVHFIDRDPSAAIFEWKKHGLHAVKGGSHLQWGSWNSLLYFGLSYVEYLAIEHDAIARTSSNPLIQQMNEDLQKGEGFGTICFRTHNLLSLRERLVASGFTPGEIVNAERIREDGTMLRWKMMFVETPSFTVRYPFFIQWEQDDSDRFKEFSERGMIPEKQQHLHVNKIDYAVPSPEEYAAHWGKLLQSPEPSVVLDEFYKKEAILLQVGNVELKFIQGKAKRPIAIHVNHFNIKKSIELFNGLYVFY</sequence>
<gene>
    <name evidence="2" type="ORF">JOC94_004114</name>
</gene>
<dbReference type="Pfam" id="PF13468">
    <property type="entry name" value="Glyoxalase_3"/>
    <property type="match status" value="1"/>
</dbReference>
<evidence type="ECO:0000313" key="2">
    <source>
        <dbReference type="EMBL" id="MBM7717090.1"/>
    </source>
</evidence>
<dbReference type="PANTHER" id="PTHR40265">
    <property type="entry name" value="BLL2707 PROTEIN"/>
    <property type="match status" value="1"/>
</dbReference>
<dbReference type="SUPFAM" id="SSF54593">
    <property type="entry name" value="Glyoxalase/Bleomycin resistance protein/Dihydroxybiphenyl dioxygenase"/>
    <property type="match status" value="1"/>
</dbReference>
<feature type="domain" description="Glyoxalase-like" evidence="1">
    <location>
        <begin position="6"/>
        <end position="194"/>
    </location>
</feature>
<accession>A0ABS2RCM8</accession>
<dbReference type="InterPro" id="IPR029068">
    <property type="entry name" value="Glyas_Bleomycin-R_OHBP_Dase"/>
</dbReference>
<evidence type="ECO:0000313" key="3">
    <source>
        <dbReference type="Proteomes" id="UP000823485"/>
    </source>
</evidence>
<dbReference type="InterPro" id="IPR025870">
    <property type="entry name" value="Glyoxalase-like_dom"/>
</dbReference>
<keyword evidence="3" id="KW-1185">Reference proteome</keyword>
<dbReference type="PANTHER" id="PTHR40265:SF1">
    <property type="entry name" value="GLYOXALASE-LIKE DOMAIN-CONTAINING PROTEIN"/>
    <property type="match status" value="1"/>
</dbReference>
<dbReference type="EMBL" id="JAFBFH010000038">
    <property type="protein sequence ID" value="MBM7717090.1"/>
    <property type="molecule type" value="Genomic_DNA"/>
</dbReference>
<name>A0ABS2RCM8_9BACI</name>
<dbReference type="RefSeq" id="WP_077109511.1">
    <property type="nucleotide sequence ID" value="NZ_JAFBFH010000038.1"/>
</dbReference>
<evidence type="ECO:0000259" key="1">
    <source>
        <dbReference type="Pfam" id="PF13468"/>
    </source>
</evidence>
<dbReference type="Gene3D" id="3.10.180.10">
    <property type="entry name" value="2,3-Dihydroxybiphenyl 1,2-Dioxygenase, domain 1"/>
    <property type="match status" value="1"/>
</dbReference>
<dbReference type="Proteomes" id="UP000823485">
    <property type="component" value="Unassembled WGS sequence"/>
</dbReference>
<protein>
    <recommendedName>
        <fullName evidence="1">Glyoxalase-like domain-containing protein</fullName>
    </recommendedName>
</protein>
<reference evidence="2 3" key="1">
    <citation type="submission" date="2021-01" db="EMBL/GenBank/DDBJ databases">
        <title>Genomic Encyclopedia of Type Strains, Phase IV (KMG-IV): sequencing the most valuable type-strain genomes for metagenomic binning, comparative biology and taxonomic classification.</title>
        <authorList>
            <person name="Goeker M."/>
        </authorList>
    </citation>
    <scope>NUCLEOTIDE SEQUENCE [LARGE SCALE GENOMIC DNA]</scope>
    <source>
        <strain evidence="2 3">DSM 105453</strain>
    </source>
</reference>
<comment type="caution">
    <text evidence="2">The sequence shown here is derived from an EMBL/GenBank/DDBJ whole genome shotgun (WGS) entry which is preliminary data.</text>
</comment>
<proteinExistence type="predicted"/>